<feature type="compositionally biased region" description="Basic and acidic residues" evidence="1">
    <location>
        <begin position="23"/>
        <end position="34"/>
    </location>
</feature>
<sequence length="173" mass="18324">VPTPAATPAPVAPPGAATRSRRKAAEAAEAKAKEMSSAPGDSSDDLSSAPSETEAEAEAEKEQAEKEPVVNKPTKRTRRAKATAAESQTGAPGLPPDNLNAASSMSVHVTFARQLEENLQELERKMEAFHEAHRDGLVAPQALNDAHREAQAAGNKVQRTVKGWVQTWAVCGR</sequence>
<organism evidence="2 3">
    <name type="scientific">Penicillium nordicum</name>
    <dbReference type="NCBI Taxonomy" id="229535"/>
    <lineage>
        <taxon>Eukaryota</taxon>
        <taxon>Fungi</taxon>
        <taxon>Dikarya</taxon>
        <taxon>Ascomycota</taxon>
        <taxon>Pezizomycotina</taxon>
        <taxon>Eurotiomycetes</taxon>
        <taxon>Eurotiomycetidae</taxon>
        <taxon>Eurotiales</taxon>
        <taxon>Aspergillaceae</taxon>
        <taxon>Penicillium</taxon>
    </lineage>
</organism>
<feature type="compositionally biased region" description="Basic and acidic residues" evidence="1">
    <location>
        <begin position="58"/>
        <end position="69"/>
    </location>
</feature>
<accession>A0A0N0RYW0</accession>
<feature type="region of interest" description="Disordered" evidence="1">
    <location>
        <begin position="1"/>
        <end position="102"/>
    </location>
</feature>
<reference evidence="2 3" key="1">
    <citation type="submission" date="2015-08" db="EMBL/GenBank/DDBJ databases">
        <title>Genome sequencing of Penicillium nordicum.</title>
        <authorList>
            <person name="Nguyen H.D."/>
            <person name="Seifert K.A."/>
        </authorList>
    </citation>
    <scope>NUCLEOTIDE SEQUENCE [LARGE SCALE GENOMIC DNA]</scope>
    <source>
        <strain evidence="2 3">DAOMC 185683</strain>
    </source>
</reference>
<comment type="caution">
    <text evidence="2">The sequence shown here is derived from an EMBL/GenBank/DDBJ whole genome shotgun (WGS) entry which is preliminary data.</text>
</comment>
<dbReference type="OrthoDB" id="4368676at2759"/>
<feature type="compositionally biased region" description="Pro residues" evidence="1">
    <location>
        <begin position="1"/>
        <end position="13"/>
    </location>
</feature>
<dbReference type="AlphaFoldDB" id="A0A0N0RYW0"/>
<name>A0A0N0RYW0_9EURO</name>
<keyword evidence="3" id="KW-1185">Reference proteome</keyword>
<gene>
    <name evidence="2" type="ORF">ACN38_g5684</name>
</gene>
<protein>
    <submittedName>
        <fullName evidence="2">Uncharacterized protein</fullName>
    </submittedName>
</protein>
<proteinExistence type="predicted"/>
<evidence type="ECO:0000313" key="3">
    <source>
        <dbReference type="Proteomes" id="UP000037696"/>
    </source>
</evidence>
<evidence type="ECO:0000256" key="1">
    <source>
        <dbReference type="SAM" id="MobiDB-lite"/>
    </source>
</evidence>
<dbReference type="Proteomes" id="UP000037696">
    <property type="component" value="Unassembled WGS sequence"/>
</dbReference>
<evidence type="ECO:0000313" key="2">
    <source>
        <dbReference type="EMBL" id="KOS43379.1"/>
    </source>
</evidence>
<feature type="non-terminal residue" evidence="2">
    <location>
        <position position="1"/>
    </location>
</feature>
<dbReference type="EMBL" id="LHQQ01000082">
    <property type="protein sequence ID" value="KOS43379.1"/>
    <property type="molecule type" value="Genomic_DNA"/>
</dbReference>